<evidence type="ECO:0000256" key="2">
    <source>
        <dbReference type="SAM" id="Phobius"/>
    </source>
</evidence>
<keyword evidence="2" id="KW-0472">Membrane</keyword>
<protein>
    <submittedName>
        <fullName evidence="3">DUF3192 domain-containing protein</fullName>
    </submittedName>
</protein>
<reference evidence="4" key="1">
    <citation type="journal article" date="2019" name="Int. J. Syst. Evol. Microbiol.">
        <title>The Global Catalogue of Microorganisms (GCM) 10K type strain sequencing project: providing services to taxonomists for standard genome sequencing and annotation.</title>
        <authorList>
            <consortium name="The Broad Institute Genomics Platform"/>
            <consortium name="The Broad Institute Genome Sequencing Center for Infectious Disease"/>
            <person name="Wu L."/>
            <person name="Ma J."/>
        </authorList>
    </citation>
    <scope>NUCLEOTIDE SEQUENCE [LARGE SCALE GENOMIC DNA]</scope>
    <source>
        <strain evidence="4">JCM 15896</strain>
    </source>
</reference>
<keyword evidence="2" id="KW-0812">Transmembrane</keyword>
<proteinExistence type="predicted"/>
<keyword evidence="1" id="KW-0732">Signal</keyword>
<dbReference type="RefSeq" id="WP_343859531.1">
    <property type="nucleotide sequence ID" value="NZ_BAAAFD010000005.1"/>
</dbReference>
<keyword evidence="4" id="KW-1185">Reference proteome</keyword>
<organism evidence="3 4">
    <name type="scientific">Aliiglaciecola litoralis</name>
    <dbReference type="NCBI Taxonomy" id="582857"/>
    <lineage>
        <taxon>Bacteria</taxon>
        <taxon>Pseudomonadati</taxon>
        <taxon>Pseudomonadota</taxon>
        <taxon>Gammaproteobacteria</taxon>
        <taxon>Alteromonadales</taxon>
        <taxon>Alteromonadaceae</taxon>
        <taxon>Aliiglaciecola</taxon>
    </lineage>
</organism>
<gene>
    <name evidence="3" type="ORF">GCM10009114_20430</name>
</gene>
<comment type="caution">
    <text evidence="3">The sequence shown here is derived from an EMBL/GenBank/DDBJ whole genome shotgun (WGS) entry which is preliminary data.</text>
</comment>
<evidence type="ECO:0000313" key="4">
    <source>
        <dbReference type="Proteomes" id="UP001500359"/>
    </source>
</evidence>
<dbReference type="InterPro" id="IPR037873">
    <property type="entry name" value="BamE-like"/>
</dbReference>
<dbReference type="Pfam" id="PF11399">
    <property type="entry name" value="DUF3192"/>
    <property type="match status" value="1"/>
</dbReference>
<sequence length="124" mass="14129">MNKKVIKRIGVGVLLYATFVVALIMYNPDDTSSMGWEDRQEYNLVQVSKLQLGFVKATVMEMMGPPDISEAKKVGDRHIQVMFYRTQHMQSDGITTQDECTPLLFENDELIAWGDGAYQSYLDL</sequence>
<dbReference type="Gene3D" id="3.30.1450.10">
    <property type="match status" value="1"/>
</dbReference>
<keyword evidence="2" id="KW-1133">Transmembrane helix</keyword>
<name>A0ABP3WUF3_9ALTE</name>
<dbReference type="InterPro" id="IPR021534">
    <property type="entry name" value="DUF3192"/>
</dbReference>
<accession>A0ABP3WUF3</accession>
<evidence type="ECO:0000313" key="3">
    <source>
        <dbReference type="EMBL" id="GAA0856873.1"/>
    </source>
</evidence>
<dbReference type="EMBL" id="BAAAFD010000005">
    <property type="protein sequence ID" value="GAA0856873.1"/>
    <property type="molecule type" value="Genomic_DNA"/>
</dbReference>
<evidence type="ECO:0000256" key="1">
    <source>
        <dbReference type="ARBA" id="ARBA00022729"/>
    </source>
</evidence>
<dbReference type="Proteomes" id="UP001500359">
    <property type="component" value="Unassembled WGS sequence"/>
</dbReference>
<feature type="transmembrane region" description="Helical" evidence="2">
    <location>
        <begin position="9"/>
        <end position="26"/>
    </location>
</feature>